<dbReference type="Pfam" id="PF01418">
    <property type="entry name" value="HTH_6"/>
    <property type="match status" value="1"/>
</dbReference>
<dbReference type="InterPro" id="IPR000281">
    <property type="entry name" value="HTH_RpiR"/>
</dbReference>
<dbReference type="GO" id="GO:1901135">
    <property type="term" value="P:carbohydrate derivative metabolic process"/>
    <property type="evidence" value="ECO:0007669"/>
    <property type="project" value="InterPro"/>
</dbReference>
<organism evidence="7 8">
    <name type="scientific">Natribacillus halophilus</name>
    <dbReference type="NCBI Taxonomy" id="549003"/>
    <lineage>
        <taxon>Bacteria</taxon>
        <taxon>Bacillati</taxon>
        <taxon>Bacillota</taxon>
        <taxon>Bacilli</taxon>
        <taxon>Bacillales</taxon>
        <taxon>Bacillaceae</taxon>
        <taxon>Natribacillus</taxon>
    </lineage>
</organism>
<proteinExistence type="predicted"/>
<dbReference type="InterPro" id="IPR001347">
    <property type="entry name" value="SIS_dom"/>
</dbReference>
<evidence type="ECO:0000259" key="5">
    <source>
        <dbReference type="PROSITE" id="PS51071"/>
    </source>
</evidence>
<dbReference type="Proteomes" id="UP000198853">
    <property type="component" value="Unassembled WGS sequence"/>
</dbReference>
<dbReference type="Pfam" id="PF01380">
    <property type="entry name" value="SIS"/>
    <property type="match status" value="1"/>
</dbReference>
<dbReference type="GO" id="GO:0003700">
    <property type="term" value="F:DNA-binding transcription factor activity"/>
    <property type="evidence" value="ECO:0007669"/>
    <property type="project" value="InterPro"/>
</dbReference>
<accession>A0A1G8P353</accession>
<dbReference type="SUPFAM" id="SSF46689">
    <property type="entry name" value="Homeodomain-like"/>
    <property type="match status" value="1"/>
</dbReference>
<dbReference type="GO" id="GO:0003677">
    <property type="term" value="F:DNA binding"/>
    <property type="evidence" value="ECO:0007669"/>
    <property type="project" value="UniProtKB-KW"/>
</dbReference>
<dbReference type="AlphaFoldDB" id="A0A1G8P353"/>
<dbReference type="PANTHER" id="PTHR30514">
    <property type="entry name" value="GLUCOKINASE"/>
    <property type="match status" value="1"/>
</dbReference>
<dbReference type="PROSITE" id="PS51071">
    <property type="entry name" value="HTH_RPIR"/>
    <property type="match status" value="1"/>
</dbReference>
<evidence type="ECO:0000259" key="6">
    <source>
        <dbReference type="PROSITE" id="PS51464"/>
    </source>
</evidence>
<keyword evidence="8" id="KW-1185">Reference proteome</keyword>
<feature type="domain" description="SIS" evidence="6">
    <location>
        <begin position="119"/>
        <end position="257"/>
    </location>
</feature>
<dbReference type="InterPro" id="IPR047640">
    <property type="entry name" value="RpiR-like"/>
</dbReference>
<keyword evidence="4" id="KW-0175">Coiled coil</keyword>
<dbReference type="SUPFAM" id="SSF53697">
    <property type="entry name" value="SIS domain"/>
    <property type="match status" value="1"/>
</dbReference>
<evidence type="ECO:0000256" key="2">
    <source>
        <dbReference type="ARBA" id="ARBA00023125"/>
    </source>
</evidence>
<sequence length="278" mass="31444">MDLVHENNRIVTKAEKLVIDYILENKKEVTYMTASKISKEVGVGKTTVVRLASSLGYENFSHMQSSLQEEFIKHQLNERMQDVSENIDNDNAMIKSINKDIANIQATVDNINMNEFEEAIKLIGGSKGIYTIGFRSSIADAYYLGITLKKMLGNTFPITSTGVILDHCFQNANENSVVIAFSFPRYTMQTIESVRYLKEQNKVKVISITDSIKSPLVTISDYFFLTSAKSLSPLYSHVSSMALINAIIATVGQYYNERVTKNLILEEEEISRRNVFYL</sequence>
<dbReference type="GO" id="GO:0097367">
    <property type="term" value="F:carbohydrate derivative binding"/>
    <property type="evidence" value="ECO:0007669"/>
    <property type="project" value="InterPro"/>
</dbReference>
<feature type="domain" description="HTH rpiR-type" evidence="5">
    <location>
        <begin position="1"/>
        <end position="74"/>
    </location>
</feature>
<feature type="coiled-coil region" evidence="4">
    <location>
        <begin position="73"/>
        <end position="114"/>
    </location>
</feature>
<dbReference type="InterPro" id="IPR009057">
    <property type="entry name" value="Homeodomain-like_sf"/>
</dbReference>
<dbReference type="InterPro" id="IPR046348">
    <property type="entry name" value="SIS_dom_sf"/>
</dbReference>
<dbReference type="PROSITE" id="PS51464">
    <property type="entry name" value="SIS"/>
    <property type="match status" value="1"/>
</dbReference>
<dbReference type="EMBL" id="FNEN01000007">
    <property type="protein sequence ID" value="SDI86909.1"/>
    <property type="molecule type" value="Genomic_DNA"/>
</dbReference>
<evidence type="ECO:0000256" key="3">
    <source>
        <dbReference type="ARBA" id="ARBA00023163"/>
    </source>
</evidence>
<dbReference type="Gene3D" id="3.40.50.10490">
    <property type="entry name" value="Glucose-6-phosphate isomerase like protein, domain 1"/>
    <property type="match status" value="1"/>
</dbReference>
<evidence type="ECO:0000313" key="7">
    <source>
        <dbReference type="EMBL" id="SDI86909.1"/>
    </source>
</evidence>
<dbReference type="InterPro" id="IPR036388">
    <property type="entry name" value="WH-like_DNA-bd_sf"/>
</dbReference>
<evidence type="ECO:0000256" key="1">
    <source>
        <dbReference type="ARBA" id="ARBA00023015"/>
    </source>
</evidence>
<dbReference type="InterPro" id="IPR035472">
    <property type="entry name" value="RpiR-like_SIS"/>
</dbReference>
<dbReference type="Gene3D" id="1.10.10.10">
    <property type="entry name" value="Winged helix-like DNA-binding domain superfamily/Winged helix DNA-binding domain"/>
    <property type="match status" value="1"/>
</dbReference>
<evidence type="ECO:0000256" key="4">
    <source>
        <dbReference type="SAM" id="Coils"/>
    </source>
</evidence>
<protein>
    <submittedName>
        <fullName evidence="7">DNA-binding transcriptional regulator, MurR/RpiR family, contains HTH and SIS domains</fullName>
    </submittedName>
</protein>
<keyword evidence="2 7" id="KW-0238">DNA-binding</keyword>
<keyword evidence="3" id="KW-0804">Transcription</keyword>
<gene>
    <name evidence="7" type="ORF">SAMN04488123_107173</name>
</gene>
<dbReference type="PANTHER" id="PTHR30514:SF18">
    <property type="entry name" value="RPIR-FAMILY TRANSCRIPTIONAL REGULATOR"/>
    <property type="match status" value="1"/>
</dbReference>
<evidence type="ECO:0000313" key="8">
    <source>
        <dbReference type="Proteomes" id="UP000198853"/>
    </source>
</evidence>
<name>A0A1G8P353_9BACI</name>
<dbReference type="CDD" id="cd05013">
    <property type="entry name" value="SIS_RpiR"/>
    <property type="match status" value="1"/>
</dbReference>
<dbReference type="RefSeq" id="WP_176764703.1">
    <property type="nucleotide sequence ID" value="NZ_FNEN01000007.1"/>
</dbReference>
<reference evidence="7 8" key="1">
    <citation type="submission" date="2016-10" db="EMBL/GenBank/DDBJ databases">
        <authorList>
            <person name="de Groot N.N."/>
        </authorList>
    </citation>
    <scope>NUCLEOTIDE SEQUENCE [LARGE SCALE GENOMIC DNA]</scope>
    <source>
        <strain evidence="7 8">DSM 21771</strain>
    </source>
</reference>
<keyword evidence="1" id="KW-0805">Transcription regulation</keyword>